<evidence type="ECO:0000256" key="4">
    <source>
        <dbReference type="ARBA" id="ARBA00013007"/>
    </source>
</evidence>
<dbReference type="GO" id="GO:0042450">
    <property type="term" value="P:L-arginine biosynthetic process via ornithine"/>
    <property type="evidence" value="ECO:0007669"/>
    <property type="project" value="TreeGrafter"/>
</dbReference>
<dbReference type="PANTHER" id="PTHR45753">
    <property type="entry name" value="ORNITHINE CARBAMOYLTRANSFERASE, MITOCHONDRIAL"/>
    <property type="match status" value="1"/>
</dbReference>
<dbReference type="GO" id="GO:0016597">
    <property type="term" value="F:amino acid binding"/>
    <property type="evidence" value="ECO:0007669"/>
    <property type="project" value="InterPro"/>
</dbReference>
<dbReference type="InterPro" id="IPR006132">
    <property type="entry name" value="Asp/Orn_carbamoyltranf_P-bd"/>
</dbReference>
<comment type="pathway">
    <text evidence="1">Nitrogen metabolism; urea cycle; L-citrulline from L-ornithine and carbamoyl phosphate: step 1/1.</text>
</comment>
<dbReference type="GO" id="GO:0000050">
    <property type="term" value="P:urea cycle"/>
    <property type="evidence" value="ECO:0007669"/>
    <property type="project" value="UniProtKB-UniPathway"/>
</dbReference>
<dbReference type="InterPro" id="IPR002292">
    <property type="entry name" value="Orn/put_carbamltrans"/>
</dbReference>
<dbReference type="PROSITE" id="PS00097">
    <property type="entry name" value="CARBAMOYLTRANSFERASE"/>
    <property type="match status" value="1"/>
</dbReference>
<comment type="similarity">
    <text evidence="2">Belongs to the aspartate/ornithine carbamoyltransferase superfamily. OTCase family.</text>
</comment>
<dbReference type="EC" id="2.1.3.3" evidence="4"/>
<feature type="region of interest" description="Disordered" evidence="6">
    <location>
        <begin position="33"/>
        <end position="63"/>
    </location>
</feature>
<evidence type="ECO:0000256" key="2">
    <source>
        <dbReference type="ARBA" id="ARBA00007805"/>
    </source>
</evidence>
<proteinExistence type="inferred from homology"/>
<dbReference type="VEuPathDB" id="VectorBase:BGLAX_042178"/>
<dbReference type="Proteomes" id="UP000076420">
    <property type="component" value="Unassembled WGS sequence"/>
</dbReference>
<dbReference type="GO" id="GO:0019240">
    <property type="term" value="P:citrulline biosynthetic process"/>
    <property type="evidence" value="ECO:0007669"/>
    <property type="project" value="TreeGrafter"/>
</dbReference>
<organism evidence="8 9">
    <name type="scientific">Biomphalaria glabrata</name>
    <name type="common">Bloodfluke planorb</name>
    <name type="synonym">Freshwater snail</name>
    <dbReference type="NCBI Taxonomy" id="6526"/>
    <lineage>
        <taxon>Eukaryota</taxon>
        <taxon>Metazoa</taxon>
        <taxon>Spiralia</taxon>
        <taxon>Lophotrochozoa</taxon>
        <taxon>Mollusca</taxon>
        <taxon>Gastropoda</taxon>
        <taxon>Heterobranchia</taxon>
        <taxon>Euthyneura</taxon>
        <taxon>Panpulmonata</taxon>
        <taxon>Hygrophila</taxon>
        <taxon>Lymnaeoidea</taxon>
        <taxon>Planorbidae</taxon>
        <taxon>Biomphalaria</taxon>
    </lineage>
</organism>
<feature type="compositionally biased region" description="Basic and acidic residues" evidence="6">
    <location>
        <begin position="39"/>
        <end position="53"/>
    </location>
</feature>
<dbReference type="PRINTS" id="PR00102">
    <property type="entry name" value="OTCASE"/>
</dbReference>
<feature type="domain" description="Aspartate/ornithine carbamoyltransferase carbamoyl-P binding" evidence="7">
    <location>
        <begin position="68"/>
        <end position="157"/>
    </location>
</feature>
<name>A0A2C9LLF3_BIOGL</name>
<dbReference type="Gene3D" id="3.40.50.1370">
    <property type="entry name" value="Aspartate/ornithine carbamoyltransferase"/>
    <property type="match status" value="1"/>
</dbReference>
<evidence type="ECO:0000256" key="3">
    <source>
        <dbReference type="ARBA" id="ARBA00011233"/>
    </source>
</evidence>
<evidence type="ECO:0000313" key="9">
    <source>
        <dbReference type="Proteomes" id="UP000076420"/>
    </source>
</evidence>
<dbReference type="VEuPathDB" id="VectorBase:BGLB032295"/>
<dbReference type="GO" id="GO:0005739">
    <property type="term" value="C:mitochondrion"/>
    <property type="evidence" value="ECO:0007669"/>
    <property type="project" value="TreeGrafter"/>
</dbReference>
<evidence type="ECO:0000256" key="6">
    <source>
        <dbReference type="SAM" id="MobiDB-lite"/>
    </source>
</evidence>
<dbReference type="InterPro" id="IPR006130">
    <property type="entry name" value="Asp/Orn_carbamoylTrfase"/>
</dbReference>
<evidence type="ECO:0000313" key="8">
    <source>
        <dbReference type="EnsemblMetazoa" id="BGLB032295-PA"/>
    </source>
</evidence>
<dbReference type="STRING" id="6526.A0A2C9LLF3"/>
<dbReference type="Pfam" id="PF02729">
    <property type="entry name" value="OTCace_N"/>
    <property type="match status" value="1"/>
</dbReference>
<dbReference type="EnsemblMetazoa" id="BGLB032295-RA">
    <property type="protein sequence ID" value="BGLB032295-PA"/>
    <property type="gene ID" value="BGLB032295"/>
</dbReference>
<protein>
    <recommendedName>
        <fullName evidence="4">ornithine carbamoyltransferase</fullName>
        <ecNumber evidence="4">2.1.3.3</ecNumber>
    </recommendedName>
</protein>
<dbReference type="KEGG" id="bgt:106077223"/>
<reference evidence="8" key="1">
    <citation type="submission" date="2020-05" db="UniProtKB">
        <authorList>
            <consortium name="EnsemblMetazoa"/>
        </authorList>
    </citation>
    <scope>IDENTIFICATION</scope>
    <source>
        <strain evidence="8">BB02</strain>
    </source>
</reference>
<dbReference type="InterPro" id="IPR036901">
    <property type="entry name" value="Asp/Orn_carbamoylTrfase_sf"/>
</dbReference>
<gene>
    <name evidence="8" type="primary">106077223</name>
</gene>
<dbReference type="PANTHER" id="PTHR45753:SF3">
    <property type="entry name" value="ORNITHINE TRANSCARBAMYLASE, MITOCHONDRIAL"/>
    <property type="match status" value="1"/>
</dbReference>
<dbReference type="UniPathway" id="UPA00158">
    <property type="reaction ID" value="UER00271"/>
</dbReference>
<dbReference type="GO" id="GO:0004585">
    <property type="term" value="F:ornithine carbamoyltransferase activity"/>
    <property type="evidence" value="ECO:0007669"/>
    <property type="project" value="UniProtKB-EC"/>
</dbReference>
<comment type="subunit">
    <text evidence="3">Homotrimer.</text>
</comment>
<evidence type="ECO:0000256" key="1">
    <source>
        <dbReference type="ARBA" id="ARBA00004695"/>
    </source>
</evidence>
<dbReference type="SUPFAM" id="SSF53671">
    <property type="entry name" value="Aspartate/ornithine carbamoyltransferase"/>
    <property type="match status" value="1"/>
</dbReference>
<keyword evidence="5" id="KW-0808">Transferase</keyword>
<dbReference type="OrthoDB" id="10252326at2759"/>
<sequence>MSICKHWNKLLNEIRQLNRIELKNGRSLFQKTNYSSQIPERRGPSQVTEKDKSSTQQADGNDNRLVGRDFLSLKNFSSDDIKQLLWTAIDLKTRIKENGEVFQPLKGKTAALIFQKRSTRTRLSTELGLAKLGGHACFLGPDDIHLGVNESVKDSAR</sequence>
<accession>A0A2C9LLF3</accession>
<dbReference type="AlphaFoldDB" id="A0A2C9LLF3"/>
<evidence type="ECO:0000256" key="5">
    <source>
        <dbReference type="ARBA" id="ARBA00022679"/>
    </source>
</evidence>
<evidence type="ECO:0000259" key="7">
    <source>
        <dbReference type="Pfam" id="PF02729"/>
    </source>
</evidence>